<feature type="domain" description="Integrase catalytic" evidence="1">
    <location>
        <begin position="57"/>
        <end position="144"/>
    </location>
</feature>
<dbReference type="SUPFAM" id="SSF53098">
    <property type="entry name" value="Ribonuclease H-like"/>
    <property type="match status" value="1"/>
</dbReference>
<dbReference type="Gene3D" id="1.10.340.70">
    <property type="match status" value="1"/>
</dbReference>
<dbReference type="InterPro" id="IPR001584">
    <property type="entry name" value="Integrase_cat-core"/>
</dbReference>
<dbReference type="AlphaFoldDB" id="A0A3L6RJT4"/>
<organism evidence="2 3">
    <name type="scientific">Panicum miliaceum</name>
    <name type="common">Proso millet</name>
    <name type="synonym">Broomcorn millet</name>
    <dbReference type="NCBI Taxonomy" id="4540"/>
    <lineage>
        <taxon>Eukaryota</taxon>
        <taxon>Viridiplantae</taxon>
        <taxon>Streptophyta</taxon>
        <taxon>Embryophyta</taxon>
        <taxon>Tracheophyta</taxon>
        <taxon>Spermatophyta</taxon>
        <taxon>Magnoliopsida</taxon>
        <taxon>Liliopsida</taxon>
        <taxon>Poales</taxon>
        <taxon>Poaceae</taxon>
        <taxon>PACMAD clade</taxon>
        <taxon>Panicoideae</taxon>
        <taxon>Panicodae</taxon>
        <taxon>Paniceae</taxon>
        <taxon>Panicinae</taxon>
        <taxon>Panicum</taxon>
        <taxon>Panicum sect. Panicum</taxon>
    </lineage>
</organism>
<dbReference type="EMBL" id="PQIB02000008">
    <property type="protein sequence ID" value="RLN03995.1"/>
    <property type="molecule type" value="Genomic_DNA"/>
</dbReference>
<dbReference type="STRING" id="4540.A0A3L6RJT4"/>
<name>A0A3L6RJT4_PANMI</name>
<proteinExistence type="predicted"/>
<dbReference type="OrthoDB" id="678178at2759"/>
<accession>A0A3L6RJT4</accession>
<dbReference type="PANTHER" id="PTHR47266">
    <property type="entry name" value="ENDONUCLEASE-RELATED"/>
    <property type="match status" value="1"/>
</dbReference>
<evidence type="ECO:0000313" key="3">
    <source>
        <dbReference type="Proteomes" id="UP000275267"/>
    </source>
</evidence>
<evidence type="ECO:0000259" key="1">
    <source>
        <dbReference type="PROSITE" id="PS50994"/>
    </source>
</evidence>
<dbReference type="GO" id="GO:0003676">
    <property type="term" value="F:nucleic acid binding"/>
    <property type="evidence" value="ECO:0007669"/>
    <property type="project" value="InterPro"/>
</dbReference>
<dbReference type="InterPro" id="IPR012337">
    <property type="entry name" value="RNaseH-like_sf"/>
</dbReference>
<sequence>MCSSHIGTRALVGKAFRQGFYWPSAVADAHEIVTTCPNCQKHIQYSKFPPEVVCLIPPIWPLSQWGIDIVGPLSTAPGNYRFAAMAAEYFTKWVEAKALRDISAGALQKFFWQNIVCRFGVPREITLDMANSLTQQPFGHSASS</sequence>
<keyword evidence="3" id="KW-1185">Reference proteome</keyword>
<protein>
    <submittedName>
        <fullName evidence="2">Prpol</fullName>
    </submittedName>
</protein>
<dbReference type="GO" id="GO:0015074">
    <property type="term" value="P:DNA integration"/>
    <property type="evidence" value="ECO:0007669"/>
    <property type="project" value="InterPro"/>
</dbReference>
<reference evidence="3" key="1">
    <citation type="journal article" date="2019" name="Nat. Commun.">
        <title>The genome of broomcorn millet.</title>
        <authorList>
            <person name="Zou C."/>
            <person name="Miki D."/>
            <person name="Li D."/>
            <person name="Tang Q."/>
            <person name="Xiao L."/>
            <person name="Rajput S."/>
            <person name="Deng P."/>
            <person name="Jia W."/>
            <person name="Huang R."/>
            <person name="Zhang M."/>
            <person name="Sun Y."/>
            <person name="Hu J."/>
            <person name="Fu X."/>
            <person name="Schnable P.S."/>
            <person name="Li F."/>
            <person name="Zhang H."/>
            <person name="Feng B."/>
            <person name="Zhu X."/>
            <person name="Liu R."/>
            <person name="Schnable J.C."/>
            <person name="Zhu J.-K."/>
            <person name="Zhang H."/>
        </authorList>
    </citation>
    <scope>NUCLEOTIDE SEQUENCE [LARGE SCALE GENOMIC DNA]</scope>
</reference>
<dbReference type="InterPro" id="IPR052160">
    <property type="entry name" value="Gypsy_RT_Integrase-like"/>
</dbReference>
<evidence type="ECO:0000313" key="2">
    <source>
        <dbReference type="EMBL" id="RLN03995.1"/>
    </source>
</evidence>
<dbReference type="PROSITE" id="PS50994">
    <property type="entry name" value="INTEGRASE"/>
    <property type="match status" value="1"/>
</dbReference>
<dbReference type="InterPro" id="IPR036397">
    <property type="entry name" value="RNaseH_sf"/>
</dbReference>
<gene>
    <name evidence="2" type="ORF">C2845_PM13G12020</name>
</gene>
<dbReference type="Gene3D" id="3.30.420.10">
    <property type="entry name" value="Ribonuclease H-like superfamily/Ribonuclease H"/>
    <property type="match status" value="1"/>
</dbReference>
<comment type="caution">
    <text evidence="2">The sequence shown here is derived from an EMBL/GenBank/DDBJ whole genome shotgun (WGS) entry which is preliminary data.</text>
</comment>
<dbReference type="Proteomes" id="UP000275267">
    <property type="component" value="Unassembled WGS sequence"/>
</dbReference>